<evidence type="ECO:0008006" key="3">
    <source>
        <dbReference type="Google" id="ProtNLM"/>
    </source>
</evidence>
<gene>
    <name evidence="1" type="ORF">BCV71DRAFT_281505</name>
</gene>
<dbReference type="AlphaFoldDB" id="A0A1X0RKA3"/>
<proteinExistence type="predicted"/>
<organism evidence="1 2">
    <name type="scientific">Rhizopus microsporus</name>
    <dbReference type="NCBI Taxonomy" id="58291"/>
    <lineage>
        <taxon>Eukaryota</taxon>
        <taxon>Fungi</taxon>
        <taxon>Fungi incertae sedis</taxon>
        <taxon>Mucoromycota</taxon>
        <taxon>Mucoromycotina</taxon>
        <taxon>Mucoromycetes</taxon>
        <taxon>Mucorales</taxon>
        <taxon>Mucorineae</taxon>
        <taxon>Rhizopodaceae</taxon>
        <taxon>Rhizopus</taxon>
    </lineage>
</organism>
<reference evidence="1 2" key="1">
    <citation type="journal article" date="2016" name="Proc. Natl. Acad. Sci. U.S.A.">
        <title>Lipid metabolic changes in an early divergent fungus govern the establishment of a mutualistic symbiosis with endobacteria.</title>
        <authorList>
            <person name="Lastovetsky O.A."/>
            <person name="Gaspar M.L."/>
            <person name="Mondo S.J."/>
            <person name="LaButti K.M."/>
            <person name="Sandor L."/>
            <person name="Grigoriev I.V."/>
            <person name="Henry S.A."/>
            <person name="Pawlowska T.E."/>
        </authorList>
    </citation>
    <scope>NUCLEOTIDE SEQUENCE [LARGE SCALE GENOMIC DNA]</scope>
    <source>
        <strain evidence="1 2">ATCC 11559</strain>
    </source>
</reference>
<accession>A0A1X0RKA3</accession>
<protein>
    <recommendedName>
        <fullName evidence="3">Reverse transcriptase zinc-binding domain-containing protein</fullName>
    </recommendedName>
</protein>
<dbReference type="EMBL" id="KV921673">
    <property type="protein sequence ID" value="ORE12420.1"/>
    <property type="molecule type" value="Genomic_DNA"/>
</dbReference>
<evidence type="ECO:0000313" key="1">
    <source>
        <dbReference type="EMBL" id="ORE12420.1"/>
    </source>
</evidence>
<name>A0A1X0RKA3_RHIZD</name>
<evidence type="ECO:0000313" key="2">
    <source>
        <dbReference type="Proteomes" id="UP000242381"/>
    </source>
</evidence>
<dbReference type="OMA" id="HIFDHAP"/>
<dbReference type="VEuPathDB" id="FungiDB:BCV72DRAFT_192212"/>
<sequence length="126" mass="14630">MQLISNQFPGSGCVYCDGIDSEEHFVWFCPFKHEIWQTIASRFFLDPDRLTFSLIQLPSSSGIEVASSLSVTYLDIIASVLLSLWQLHWKFIFKEHQFWTQEVVASATRYILKIHKENTSRSLNNL</sequence>
<dbReference type="Proteomes" id="UP000242381">
    <property type="component" value="Unassembled WGS sequence"/>
</dbReference>